<organism evidence="13 14">
    <name type="scientific">Acidaminobacter hydrogenoformans DSM 2784</name>
    <dbReference type="NCBI Taxonomy" id="1120920"/>
    <lineage>
        <taxon>Bacteria</taxon>
        <taxon>Bacillati</taxon>
        <taxon>Bacillota</taxon>
        <taxon>Clostridia</taxon>
        <taxon>Peptostreptococcales</taxon>
        <taxon>Acidaminobacteraceae</taxon>
        <taxon>Acidaminobacter</taxon>
    </lineage>
</organism>
<dbReference type="STRING" id="1120920.SAMN03080599_03293"/>
<dbReference type="SUPFAM" id="SSF48576">
    <property type="entry name" value="Terpenoid synthases"/>
    <property type="match status" value="1"/>
</dbReference>
<evidence type="ECO:0000256" key="6">
    <source>
        <dbReference type="ARBA" id="ARBA00022723"/>
    </source>
</evidence>
<dbReference type="SFLD" id="SFLDS00005">
    <property type="entry name" value="Isoprenoid_Synthase_Type_I"/>
    <property type="match status" value="1"/>
</dbReference>
<reference evidence="13 14" key="1">
    <citation type="submission" date="2016-10" db="EMBL/GenBank/DDBJ databases">
        <authorList>
            <person name="de Groot N.N."/>
        </authorList>
    </citation>
    <scope>NUCLEOTIDE SEQUENCE [LARGE SCALE GENOMIC DNA]</scope>
    <source>
        <strain evidence="13 14">DSM 2784</strain>
    </source>
</reference>
<dbReference type="InterPro" id="IPR008949">
    <property type="entry name" value="Isoprenoid_synthase_dom_sf"/>
</dbReference>
<evidence type="ECO:0000313" key="13">
    <source>
        <dbReference type="EMBL" id="SCZ82037.1"/>
    </source>
</evidence>
<dbReference type="InterPro" id="IPR000092">
    <property type="entry name" value="Polyprenyl_synt"/>
</dbReference>
<dbReference type="GO" id="GO:0046872">
    <property type="term" value="F:metal ion binding"/>
    <property type="evidence" value="ECO:0007669"/>
    <property type="project" value="UniProtKB-KW"/>
</dbReference>
<evidence type="ECO:0000256" key="10">
    <source>
        <dbReference type="ARBA" id="ARBA00032873"/>
    </source>
</evidence>
<dbReference type="PANTHER" id="PTHR43281">
    <property type="entry name" value="FARNESYL DIPHOSPHATE SYNTHASE"/>
    <property type="match status" value="1"/>
</dbReference>
<keyword evidence="6" id="KW-0479">Metal-binding</keyword>
<comment type="cofactor">
    <cofactor evidence="1">
        <name>Mg(2+)</name>
        <dbReference type="ChEBI" id="CHEBI:18420"/>
    </cofactor>
</comment>
<dbReference type="Pfam" id="PF00348">
    <property type="entry name" value="polyprenyl_synt"/>
    <property type="match status" value="1"/>
</dbReference>
<dbReference type="RefSeq" id="WP_092593435.1">
    <property type="nucleotide sequence ID" value="NZ_FMWL01000031.1"/>
</dbReference>
<dbReference type="SFLD" id="SFLDG01017">
    <property type="entry name" value="Polyprenyl_Transferase_Like"/>
    <property type="match status" value="1"/>
</dbReference>
<evidence type="ECO:0000256" key="2">
    <source>
        <dbReference type="ARBA" id="ARBA00006706"/>
    </source>
</evidence>
<proteinExistence type="inferred from homology"/>
<evidence type="ECO:0000256" key="9">
    <source>
        <dbReference type="ARBA" id="ARBA00032380"/>
    </source>
</evidence>
<keyword evidence="8" id="KW-0414">Isoprene biosynthesis</keyword>
<name>A0A1G5S7F1_9FIRM</name>
<evidence type="ECO:0000313" key="14">
    <source>
        <dbReference type="Proteomes" id="UP000199208"/>
    </source>
</evidence>
<evidence type="ECO:0000256" key="8">
    <source>
        <dbReference type="ARBA" id="ARBA00023229"/>
    </source>
</evidence>
<dbReference type="GO" id="GO:0004337">
    <property type="term" value="F:(2E,6E)-farnesyl diphosphate synthase activity"/>
    <property type="evidence" value="ECO:0007669"/>
    <property type="project" value="UniProtKB-EC"/>
</dbReference>
<dbReference type="Proteomes" id="UP000199208">
    <property type="component" value="Unassembled WGS sequence"/>
</dbReference>
<dbReference type="PROSITE" id="PS00723">
    <property type="entry name" value="POLYPRENYL_SYNTHASE_1"/>
    <property type="match status" value="1"/>
</dbReference>
<keyword evidence="7" id="KW-0460">Magnesium</keyword>
<gene>
    <name evidence="13" type="ORF">SAMN03080599_03293</name>
</gene>
<evidence type="ECO:0000256" key="3">
    <source>
        <dbReference type="ARBA" id="ARBA00012439"/>
    </source>
</evidence>
<sequence>MTQFLKQYEAKAGQMDTYLNCYFIRSDNKFIEKINKAMRYSLTASGKRIRPVLLMEFCKLFGGTEEDAMDFAASIEMIHTYSLIHDDLPAMDNDDLRRGRPTNHIVFGEATAILAGDALLNYAYENMLNKALQDPAKMQRYVHAAKIIAEKSGCRGMILGQVADIMCEGETIGVETLDYVNLHKTGDLIKAAMMAGAVIGGADREALGKVEQIGLNIGMAFQIVDDILDLESTTAAMGKPRGSDLRNDKTTYPMLLGTDISKKIIKERVDHAISLLHELGGDTAFLEALFQYLCYRDK</sequence>
<dbReference type="GO" id="GO:0005737">
    <property type="term" value="C:cytoplasm"/>
    <property type="evidence" value="ECO:0007669"/>
    <property type="project" value="UniProtKB-ARBA"/>
</dbReference>
<dbReference type="InterPro" id="IPR033749">
    <property type="entry name" value="Polyprenyl_synt_CS"/>
</dbReference>
<protein>
    <recommendedName>
        <fullName evidence="4">Farnesyl diphosphate synthase</fullName>
        <ecNumber evidence="3">2.5.1.10</ecNumber>
    </recommendedName>
    <alternativeName>
        <fullName evidence="10">(2E,6E)-farnesyl diphosphate synthase</fullName>
    </alternativeName>
    <alternativeName>
        <fullName evidence="9">Geranyltranstransferase</fullName>
    </alternativeName>
</protein>
<dbReference type="CDD" id="cd00685">
    <property type="entry name" value="Trans_IPPS_HT"/>
    <property type="match status" value="1"/>
</dbReference>
<comment type="catalytic activity">
    <reaction evidence="11">
        <text>isopentenyl diphosphate + (2E)-geranyl diphosphate = (2E,6E)-farnesyl diphosphate + diphosphate</text>
        <dbReference type="Rhea" id="RHEA:19361"/>
        <dbReference type="ChEBI" id="CHEBI:33019"/>
        <dbReference type="ChEBI" id="CHEBI:58057"/>
        <dbReference type="ChEBI" id="CHEBI:128769"/>
        <dbReference type="ChEBI" id="CHEBI:175763"/>
        <dbReference type="EC" id="2.5.1.10"/>
    </reaction>
</comment>
<evidence type="ECO:0000256" key="5">
    <source>
        <dbReference type="ARBA" id="ARBA00022679"/>
    </source>
</evidence>
<evidence type="ECO:0000256" key="1">
    <source>
        <dbReference type="ARBA" id="ARBA00001946"/>
    </source>
</evidence>
<accession>A0A1G5S7F1</accession>
<dbReference type="EC" id="2.5.1.10" evidence="3"/>
<keyword evidence="14" id="KW-1185">Reference proteome</keyword>
<dbReference type="NCBIfam" id="NF045485">
    <property type="entry name" value="FPPsyn"/>
    <property type="match status" value="1"/>
</dbReference>
<dbReference type="EMBL" id="FMWL01000031">
    <property type="protein sequence ID" value="SCZ82037.1"/>
    <property type="molecule type" value="Genomic_DNA"/>
</dbReference>
<dbReference type="PROSITE" id="PS00444">
    <property type="entry name" value="POLYPRENYL_SYNTHASE_2"/>
    <property type="match status" value="1"/>
</dbReference>
<dbReference type="FunFam" id="1.10.600.10:FF:000001">
    <property type="entry name" value="Geranylgeranyl diphosphate synthase"/>
    <property type="match status" value="1"/>
</dbReference>
<evidence type="ECO:0000256" key="7">
    <source>
        <dbReference type="ARBA" id="ARBA00022842"/>
    </source>
</evidence>
<evidence type="ECO:0000256" key="11">
    <source>
        <dbReference type="ARBA" id="ARBA00049399"/>
    </source>
</evidence>
<dbReference type="Gene3D" id="1.10.600.10">
    <property type="entry name" value="Farnesyl Diphosphate Synthase"/>
    <property type="match status" value="1"/>
</dbReference>
<dbReference type="OrthoDB" id="9805316at2"/>
<dbReference type="InterPro" id="IPR053378">
    <property type="entry name" value="Prenyl_diphosphate_synthase"/>
</dbReference>
<dbReference type="PANTHER" id="PTHR43281:SF1">
    <property type="entry name" value="FARNESYL DIPHOSPHATE SYNTHASE"/>
    <property type="match status" value="1"/>
</dbReference>
<dbReference type="AlphaFoldDB" id="A0A1G5S7F1"/>
<evidence type="ECO:0000256" key="12">
    <source>
        <dbReference type="RuleBase" id="RU004466"/>
    </source>
</evidence>
<evidence type="ECO:0000256" key="4">
    <source>
        <dbReference type="ARBA" id="ARBA00015100"/>
    </source>
</evidence>
<keyword evidence="5 12" id="KW-0808">Transferase</keyword>
<dbReference type="GO" id="GO:0016114">
    <property type="term" value="P:terpenoid biosynthetic process"/>
    <property type="evidence" value="ECO:0007669"/>
    <property type="project" value="UniProtKB-ARBA"/>
</dbReference>
<comment type="similarity">
    <text evidence="2 12">Belongs to the FPP/GGPP synthase family.</text>
</comment>